<proteinExistence type="predicted"/>
<reference evidence="1" key="1">
    <citation type="submission" date="2020-05" db="EMBL/GenBank/DDBJ databases">
        <authorList>
            <person name="Chiriac C."/>
            <person name="Salcher M."/>
            <person name="Ghai R."/>
            <person name="Kavagutti S V."/>
        </authorList>
    </citation>
    <scope>NUCLEOTIDE SEQUENCE</scope>
</reference>
<dbReference type="EMBL" id="LR797501">
    <property type="protein sequence ID" value="CAB4220833.1"/>
    <property type="molecule type" value="Genomic_DNA"/>
</dbReference>
<accession>A0A6J5Q725</accession>
<evidence type="ECO:0000313" key="1">
    <source>
        <dbReference type="EMBL" id="CAB4179322.1"/>
    </source>
</evidence>
<protein>
    <submittedName>
        <fullName evidence="1">Uncharacterized protein</fullName>
    </submittedName>
</protein>
<dbReference type="EMBL" id="LR796981">
    <property type="protein sequence ID" value="CAB4179322.1"/>
    <property type="molecule type" value="Genomic_DNA"/>
</dbReference>
<name>A0A6J5Q725_9CAUD</name>
<sequence>MEEQKIQAGFSIVINEDGTLSTHVFPASDSVARQATTYDIFGCCKELVDDIESQLLADRISKAVLAKLIPPTPEEMAKARIAEALANRQAE</sequence>
<organism evidence="1">
    <name type="scientific">uncultured Caudovirales phage</name>
    <dbReference type="NCBI Taxonomy" id="2100421"/>
    <lineage>
        <taxon>Viruses</taxon>
        <taxon>Duplodnaviria</taxon>
        <taxon>Heunggongvirae</taxon>
        <taxon>Uroviricota</taxon>
        <taxon>Caudoviricetes</taxon>
        <taxon>Peduoviridae</taxon>
        <taxon>Maltschvirus</taxon>
        <taxon>Maltschvirus maltsch</taxon>
    </lineage>
</organism>
<evidence type="ECO:0000313" key="2">
    <source>
        <dbReference type="EMBL" id="CAB4220833.1"/>
    </source>
</evidence>
<gene>
    <name evidence="1" type="ORF">UFOVP1033_84</name>
    <name evidence="2" type="ORF">UFOVP1631_84</name>
</gene>